<feature type="region of interest" description="Disordered" evidence="1">
    <location>
        <begin position="1"/>
        <end position="46"/>
    </location>
</feature>
<comment type="caution">
    <text evidence="2">The sequence shown here is derived from an EMBL/GenBank/DDBJ whole genome shotgun (WGS) entry which is preliminary data.</text>
</comment>
<organism evidence="2 3">
    <name type="scientific">Solanum bulbocastanum</name>
    <name type="common">Wild potato</name>
    <dbReference type="NCBI Taxonomy" id="147425"/>
    <lineage>
        <taxon>Eukaryota</taxon>
        <taxon>Viridiplantae</taxon>
        <taxon>Streptophyta</taxon>
        <taxon>Embryophyta</taxon>
        <taxon>Tracheophyta</taxon>
        <taxon>Spermatophyta</taxon>
        <taxon>Magnoliopsida</taxon>
        <taxon>eudicotyledons</taxon>
        <taxon>Gunneridae</taxon>
        <taxon>Pentapetalae</taxon>
        <taxon>asterids</taxon>
        <taxon>lamiids</taxon>
        <taxon>Solanales</taxon>
        <taxon>Solanaceae</taxon>
        <taxon>Solanoideae</taxon>
        <taxon>Solaneae</taxon>
        <taxon>Solanum</taxon>
    </lineage>
</organism>
<dbReference type="Proteomes" id="UP001371456">
    <property type="component" value="Unassembled WGS sequence"/>
</dbReference>
<gene>
    <name evidence="2" type="ORF">RDI58_001812</name>
</gene>
<protein>
    <submittedName>
        <fullName evidence="2">Uncharacterized protein</fullName>
    </submittedName>
</protein>
<evidence type="ECO:0000256" key="1">
    <source>
        <dbReference type="SAM" id="MobiDB-lite"/>
    </source>
</evidence>
<accession>A0AAN8YNG8</accession>
<dbReference type="AlphaFoldDB" id="A0AAN8YNG8"/>
<feature type="compositionally biased region" description="Polar residues" evidence="1">
    <location>
        <begin position="1"/>
        <end position="11"/>
    </location>
</feature>
<feature type="compositionally biased region" description="Polar residues" evidence="1">
    <location>
        <begin position="32"/>
        <end position="42"/>
    </location>
</feature>
<proteinExistence type="predicted"/>
<dbReference type="EMBL" id="JBANQN010000001">
    <property type="protein sequence ID" value="KAK6804028.1"/>
    <property type="molecule type" value="Genomic_DNA"/>
</dbReference>
<evidence type="ECO:0000313" key="3">
    <source>
        <dbReference type="Proteomes" id="UP001371456"/>
    </source>
</evidence>
<evidence type="ECO:0000313" key="2">
    <source>
        <dbReference type="EMBL" id="KAK6804028.1"/>
    </source>
</evidence>
<reference evidence="2 3" key="1">
    <citation type="submission" date="2024-02" db="EMBL/GenBank/DDBJ databases">
        <title>de novo genome assembly of Solanum bulbocastanum strain 11H21.</title>
        <authorList>
            <person name="Hosaka A.J."/>
        </authorList>
    </citation>
    <scope>NUCLEOTIDE SEQUENCE [LARGE SCALE GENOMIC DNA]</scope>
    <source>
        <tissue evidence="2">Young leaves</tissue>
    </source>
</reference>
<keyword evidence="3" id="KW-1185">Reference proteome</keyword>
<sequence>MQTPHPTNDGSLDNEEDENMENQVVPQIPTRDPSSFTPSRQTPIEREGVPNILEQLIQPILMMNPLTIEMPQNIEKKFLIRVPKEVTKTSLNIRYYNSLMIPKYVLLAIPTMNCKQPVEVENATIEVPMVNLEMSLNPGGSSNAQEVISMKILMWNCRGAHNANITCVLY</sequence>
<name>A0AAN8YNG8_SOLBU</name>